<dbReference type="Proteomes" id="UP000800041">
    <property type="component" value="Unassembled WGS sequence"/>
</dbReference>
<dbReference type="EMBL" id="ML977250">
    <property type="protein sequence ID" value="KAF1980599.1"/>
    <property type="molecule type" value="Genomic_DNA"/>
</dbReference>
<dbReference type="AlphaFoldDB" id="A0A6G1GIL1"/>
<evidence type="ECO:0000313" key="2">
    <source>
        <dbReference type="Proteomes" id="UP000800041"/>
    </source>
</evidence>
<protein>
    <submittedName>
        <fullName evidence="1">Uncharacterized protein</fullName>
    </submittedName>
</protein>
<sequence>MRVQPDEASVEVGKSQKHLHILEAPWWFPGEDGLDLFLIHFNALRSHNQPEVLDALCVKFTLLDVNEESCFAESG</sequence>
<accession>A0A6G1GIL1</accession>
<organism evidence="1 2">
    <name type="scientific">Aulographum hederae CBS 113979</name>
    <dbReference type="NCBI Taxonomy" id="1176131"/>
    <lineage>
        <taxon>Eukaryota</taxon>
        <taxon>Fungi</taxon>
        <taxon>Dikarya</taxon>
        <taxon>Ascomycota</taxon>
        <taxon>Pezizomycotina</taxon>
        <taxon>Dothideomycetes</taxon>
        <taxon>Pleosporomycetidae</taxon>
        <taxon>Aulographales</taxon>
        <taxon>Aulographaceae</taxon>
    </lineage>
</organism>
<name>A0A6G1GIL1_9PEZI</name>
<proteinExistence type="predicted"/>
<gene>
    <name evidence="1" type="ORF">K402DRAFT_344087</name>
</gene>
<keyword evidence="2" id="KW-1185">Reference proteome</keyword>
<evidence type="ECO:0000313" key="1">
    <source>
        <dbReference type="EMBL" id="KAF1980599.1"/>
    </source>
</evidence>
<reference evidence="1" key="1">
    <citation type="journal article" date="2020" name="Stud. Mycol.">
        <title>101 Dothideomycetes genomes: a test case for predicting lifestyles and emergence of pathogens.</title>
        <authorList>
            <person name="Haridas S."/>
            <person name="Albert R."/>
            <person name="Binder M."/>
            <person name="Bloem J."/>
            <person name="Labutti K."/>
            <person name="Salamov A."/>
            <person name="Andreopoulos B."/>
            <person name="Baker S."/>
            <person name="Barry K."/>
            <person name="Bills G."/>
            <person name="Bluhm B."/>
            <person name="Cannon C."/>
            <person name="Castanera R."/>
            <person name="Culley D."/>
            <person name="Daum C."/>
            <person name="Ezra D."/>
            <person name="Gonzalez J."/>
            <person name="Henrissat B."/>
            <person name="Kuo A."/>
            <person name="Liang C."/>
            <person name="Lipzen A."/>
            <person name="Lutzoni F."/>
            <person name="Magnuson J."/>
            <person name="Mondo S."/>
            <person name="Nolan M."/>
            <person name="Ohm R."/>
            <person name="Pangilinan J."/>
            <person name="Park H.-J."/>
            <person name="Ramirez L."/>
            <person name="Alfaro M."/>
            <person name="Sun H."/>
            <person name="Tritt A."/>
            <person name="Yoshinaga Y."/>
            <person name="Zwiers L.-H."/>
            <person name="Turgeon B."/>
            <person name="Goodwin S."/>
            <person name="Spatafora J."/>
            <person name="Crous P."/>
            <person name="Grigoriev I."/>
        </authorList>
    </citation>
    <scope>NUCLEOTIDE SEQUENCE</scope>
    <source>
        <strain evidence="1">CBS 113979</strain>
    </source>
</reference>